<dbReference type="HAMAP" id="MF_01333_B">
    <property type="entry name" value="Ribosomal_uL5_B"/>
    <property type="match status" value="1"/>
</dbReference>
<keyword evidence="5" id="KW-0694">RNA-binding</keyword>
<evidence type="ECO:0000256" key="5">
    <source>
        <dbReference type="HAMAP-Rule" id="MF_01333"/>
    </source>
</evidence>
<dbReference type="GO" id="GO:0019843">
    <property type="term" value="F:rRNA binding"/>
    <property type="evidence" value="ECO:0007669"/>
    <property type="project" value="UniProtKB-UniRule"/>
</dbReference>
<dbReference type="Pfam" id="PF00281">
    <property type="entry name" value="Ribosomal_L5"/>
    <property type="match status" value="1"/>
</dbReference>
<evidence type="ECO:0000313" key="10">
    <source>
        <dbReference type="Proteomes" id="UP000001880"/>
    </source>
</evidence>
<dbReference type="EMBL" id="CP001804">
    <property type="protein sequence ID" value="ACY16492.1"/>
    <property type="molecule type" value="Genomic_DNA"/>
</dbReference>
<dbReference type="NCBIfam" id="NF000585">
    <property type="entry name" value="PRK00010.1"/>
    <property type="match status" value="1"/>
</dbReference>
<keyword evidence="10" id="KW-1185">Reference proteome</keyword>
<evidence type="ECO:0000256" key="1">
    <source>
        <dbReference type="ARBA" id="ARBA00008553"/>
    </source>
</evidence>
<comment type="function">
    <text evidence="5">This is 1 of the proteins that bind and probably mediate the attachment of the 5S RNA into the large ribosomal subunit, where it forms part of the central protuberance. In the 70S ribosome it contacts protein S13 of the 30S subunit (bridge B1b), connecting the 2 subunits; this bridge is implicated in subunit movement. Contacts the P site tRNA; the 5S rRNA and some of its associated proteins might help stabilize positioning of ribosome-bound tRNAs.</text>
</comment>
<dbReference type="Pfam" id="PF00673">
    <property type="entry name" value="Ribosomal_L5_C"/>
    <property type="match status" value="1"/>
</dbReference>
<keyword evidence="3 5" id="KW-0687">Ribonucleoprotein</keyword>
<dbReference type="GO" id="GO:0005840">
    <property type="term" value="C:ribosome"/>
    <property type="evidence" value="ECO:0007669"/>
    <property type="project" value="UniProtKB-KW"/>
</dbReference>
<dbReference type="InterPro" id="IPR020930">
    <property type="entry name" value="Ribosomal_uL5_bac-type"/>
</dbReference>
<reference evidence="9 10" key="1">
    <citation type="journal article" date="2010" name="Stand. Genomic Sci.">
        <title>Complete genome sequence of Haliangium ochraceum type strain (SMP-2).</title>
        <authorList>
            <consortium name="US DOE Joint Genome Institute (JGI-PGF)"/>
            <person name="Ivanova N."/>
            <person name="Daum C."/>
            <person name="Lang E."/>
            <person name="Abt B."/>
            <person name="Kopitz M."/>
            <person name="Saunders E."/>
            <person name="Lapidus A."/>
            <person name="Lucas S."/>
            <person name="Glavina Del Rio T."/>
            <person name="Nolan M."/>
            <person name="Tice H."/>
            <person name="Copeland A."/>
            <person name="Cheng J.F."/>
            <person name="Chen F."/>
            <person name="Bruce D."/>
            <person name="Goodwin L."/>
            <person name="Pitluck S."/>
            <person name="Mavromatis K."/>
            <person name="Pati A."/>
            <person name="Mikhailova N."/>
            <person name="Chen A."/>
            <person name="Palaniappan K."/>
            <person name="Land M."/>
            <person name="Hauser L."/>
            <person name="Chang Y.J."/>
            <person name="Jeffries C.D."/>
            <person name="Detter J.C."/>
            <person name="Brettin T."/>
            <person name="Rohde M."/>
            <person name="Goker M."/>
            <person name="Bristow J."/>
            <person name="Markowitz V."/>
            <person name="Eisen J.A."/>
            <person name="Hugenholtz P."/>
            <person name="Kyrpides N.C."/>
            <person name="Klenk H.P."/>
        </authorList>
    </citation>
    <scope>NUCLEOTIDE SEQUENCE [LARGE SCALE GENOMIC DNA]</scope>
    <source>
        <strain evidence="10">DSM 14365 / CIP 107738 / JCM 11303 / AJ 13395 / SMP-2</strain>
    </source>
</reference>
<dbReference type="GO" id="GO:0003735">
    <property type="term" value="F:structural constituent of ribosome"/>
    <property type="evidence" value="ECO:0007669"/>
    <property type="project" value="InterPro"/>
</dbReference>
<dbReference type="GO" id="GO:0000049">
    <property type="term" value="F:tRNA binding"/>
    <property type="evidence" value="ECO:0007669"/>
    <property type="project" value="UniProtKB-UniRule"/>
</dbReference>
<dbReference type="AlphaFoldDB" id="D0LIB3"/>
<feature type="domain" description="Large ribosomal subunit protein uL5 N-terminal" evidence="7">
    <location>
        <begin position="58"/>
        <end position="114"/>
    </location>
</feature>
<dbReference type="SUPFAM" id="SSF55282">
    <property type="entry name" value="RL5-like"/>
    <property type="match status" value="1"/>
</dbReference>
<dbReference type="OrthoDB" id="9806626at2"/>
<accession>D0LIB3</accession>
<comment type="similarity">
    <text evidence="1 5">Belongs to the universal ribosomal protein uL5 family.</text>
</comment>
<dbReference type="eggNOG" id="COG0094">
    <property type="taxonomic scope" value="Bacteria"/>
</dbReference>
<dbReference type="Gene3D" id="3.30.1440.10">
    <property type="match status" value="1"/>
</dbReference>
<protein>
    <recommendedName>
        <fullName evidence="4 5">Large ribosomal subunit protein uL5</fullName>
    </recommendedName>
</protein>
<gene>
    <name evidence="5" type="primary">rplE</name>
    <name evidence="9" type="ordered locus">Hoch_3993</name>
</gene>
<evidence type="ECO:0000313" key="9">
    <source>
        <dbReference type="EMBL" id="ACY16492.1"/>
    </source>
</evidence>
<feature type="region of interest" description="Disordered" evidence="6">
    <location>
        <begin position="1"/>
        <end position="40"/>
    </location>
</feature>
<evidence type="ECO:0000256" key="3">
    <source>
        <dbReference type="ARBA" id="ARBA00023274"/>
    </source>
</evidence>
<dbReference type="InterPro" id="IPR022803">
    <property type="entry name" value="Ribosomal_uL5_dom_sf"/>
</dbReference>
<feature type="domain" description="Large ribosomal subunit protein uL5 C-terminal" evidence="8">
    <location>
        <begin position="118"/>
        <end position="211"/>
    </location>
</feature>
<evidence type="ECO:0000259" key="7">
    <source>
        <dbReference type="Pfam" id="PF00281"/>
    </source>
</evidence>
<evidence type="ECO:0000256" key="6">
    <source>
        <dbReference type="SAM" id="MobiDB-lite"/>
    </source>
</evidence>
<dbReference type="InterPro" id="IPR002132">
    <property type="entry name" value="Ribosomal_uL5"/>
</dbReference>
<dbReference type="RefSeq" id="WP_012829091.1">
    <property type="nucleotide sequence ID" value="NC_013440.1"/>
</dbReference>
<organism evidence="9 10">
    <name type="scientific">Haliangium ochraceum (strain DSM 14365 / JCM 11303 / SMP-2)</name>
    <dbReference type="NCBI Taxonomy" id="502025"/>
    <lineage>
        <taxon>Bacteria</taxon>
        <taxon>Pseudomonadati</taxon>
        <taxon>Myxococcota</taxon>
        <taxon>Polyangia</taxon>
        <taxon>Haliangiales</taxon>
        <taxon>Kofleriaceae</taxon>
        <taxon>Haliangium</taxon>
    </lineage>
</organism>
<dbReference type="HOGENOM" id="CLU_061015_2_0_7"/>
<keyword evidence="5" id="KW-0699">rRNA-binding</keyword>
<dbReference type="STRING" id="502025.Hoch_3993"/>
<dbReference type="Proteomes" id="UP000001880">
    <property type="component" value="Chromosome"/>
</dbReference>
<feature type="compositionally biased region" description="Basic and acidic residues" evidence="6">
    <location>
        <begin position="30"/>
        <end position="40"/>
    </location>
</feature>
<evidence type="ECO:0000256" key="2">
    <source>
        <dbReference type="ARBA" id="ARBA00022980"/>
    </source>
</evidence>
<evidence type="ECO:0000256" key="4">
    <source>
        <dbReference type="ARBA" id="ARBA00035245"/>
    </source>
</evidence>
<dbReference type="InterPro" id="IPR031309">
    <property type="entry name" value="Ribosomal_uL5_C"/>
</dbReference>
<sequence>MAKGADKQQGKGGQKASKNASAQAEPFQKYTREAPPRLKRRYDEEVRAKLKDEFGFSSVMQVPKIEKITINMGLGRANQNPKILESAVEELRAISGQAPVVTAARRDIATFKLRRGHKIGVMVTLRRERMWEFLDRLISVALPRVRDFRGISPKAFDGRGNYSLGVREQIIFPEIEYDKIDSVKGLNITIVTSAKSDEEGRALLRHMGMPFRTPSSAAQGVAA</sequence>
<comment type="subunit">
    <text evidence="5">Part of the 50S ribosomal subunit; part of the 5S rRNA/L5/L18/L25 subcomplex. Contacts the 5S rRNA and the P site tRNA. Forms a bridge to the 30S subunit in the 70S ribosome.</text>
</comment>
<keyword evidence="2 5" id="KW-0689">Ribosomal protein</keyword>
<dbReference type="GO" id="GO:1990904">
    <property type="term" value="C:ribonucleoprotein complex"/>
    <property type="evidence" value="ECO:0007669"/>
    <property type="project" value="UniProtKB-KW"/>
</dbReference>
<keyword evidence="5" id="KW-0820">tRNA-binding</keyword>
<dbReference type="PANTHER" id="PTHR11994">
    <property type="entry name" value="60S RIBOSOMAL PROTEIN L11-RELATED"/>
    <property type="match status" value="1"/>
</dbReference>
<dbReference type="KEGG" id="hoh:Hoch_3993"/>
<evidence type="ECO:0000259" key="8">
    <source>
        <dbReference type="Pfam" id="PF00673"/>
    </source>
</evidence>
<dbReference type="InterPro" id="IPR031310">
    <property type="entry name" value="Ribosomal_uL5_N"/>
</dbReference>
<dbReference type="GO" id="GO:0006412">
    <property type="term" value="P:translation"/>
    <property type="evidence" value="ECO:0007669"/>
    <property type="project" value="UniProtKB-UniRule"/>
</dbReference>
<proteinExistence type="inferred from homology"/>
<name>D0LIB3_HALO1</name>
<dbReference type="FunFam" id="3.30.1440.10:FF:000001">
    <property type="entry name" value="50S ribosomal protein L5"/>
    <property type="match status" value="1"/>
</dbReference>